<organism evidence="1 2">
    <name type="scientific">Pyrenophora tritici-repentis</name>
    <dbReference type="NCBI Taxonomy" id="45151"/>
    <lineage>
        <taxon>Eukaryota</taxon>
        <taxon>Fungi</taxon>
        <taxon>Dikarya</taxon>
        <taxon>Ascomycota</taxon>
        <taxon>Pezizomycotina</taxon>
        <taxon>Dothideomycetes</taxon>
        <taxon>Pleosporomycetidae</taxon>
        <taxon>Pleosporales</taxon>
        <taxon>Pleosporineae</taxon>
        <taxon>Pleosporaceae</taxon>
        <taxon>Pyrenophora</taxon>
    </lineage>
</organism>
<evidence type="ECO:0000313" key="2">
    <source>
        <dbReference type="Proteomes" id="UP000245464"/>
    </source>
</evidence>
<proteinExistence type="predicted"/>
<name>A0A834S1R2_9PLEO</name>
<dbReference type="Proteomes" id="UP000245464">
    <property type="component" value="Chromosome 2"/>
</dbReference>
<dbReference type="AlphaFoldDB" id="A0A834S1R2"/>
<accession>A0A834S1R2</accession>
<dbReference type="EMBL" id="NQIK02000002">
    <property type="protein sequence ID" value="KAF7573904.1"/>
    <property type="molecule type" value="Genomic_DNA"/>
</dbReference>
<dbReference type="KEGG" id="ptrr:90955174"/>
<comment type="caution">
    <text evidence="1">The sequence shown here is derived from an EMBL/GenBank/DDBJ whole genome shotgun (WGS) entry which is preliminary data.</text>
</comment>
<dbReference type="RefSeq" id="XP_065963768.1">
    <property type="nucleotide sequence ID" value="XM_066105141.1"/>
</dbReference>
<protein>
    <submittedName>
        <fullName evidence="1">Uncharacterized protein</fullName>
    </submittedName>
</protein>
<dbReference type="GeneID" id="90955174"/>
<sequence length="231" mass="25787">MNASHGADDAFEKNPGLCIAPAVMSRMKIFSDEMAKYGESYSFKCNDGDIAPVFVEDPDEDSDEESFYIRKEDDPEGLVDILHPQESLCYPLHGETKDWLLQVLKDNQGFELGTFNASILAIVIKKQSSKWEDISMGFVSDAIVLVHRFITSALVSIYDDRNVCEVLVGKLSDELTRRYQNAIASARFLLNVEKSNTPITMNLLEQGPSSSTTTVDNRVRGTRRGGCNVLY</sequence>
<evidence type="ECO:0000313" key="1">
    <source>
        <dbReference type="EMBL" id="KAF7573904.1"/>
    </source>
</evidence>
<gene>
    <name evidence="1" type="ORF">PtrM4_055270</name>
</gene>
<reference evidence="1 2" key="1">
    <citation type="journal article" date="2018" name="BMC Genomics">
        <title>Comparative genomics of the wheat fungal pathogen Pyrenophora tritici-repentis reveals chromosomal variations and genome plasticity.</title>
        <authorList>
            <person name="Moolhuijzen P."/>
            <person name="See P.T."/>
            <person name="Hane J.K."/>
            <person name="Shi G."/>
            <person name="Liu Z."/>
            <person name="Oliver R.P."/>
            <person name="Moffat C.S."/>
        </authorList>
    </citation>
    <scope>NUCLEOTIDE SEQUENCE [LARGE SCALE GENOMIC DNA]</scope>
    <source>
        <strain evidence="1">M4</strain>
    </source>
</reference>